<dbReference type="GO" id="GO:0005634">
    <property type="term" value="C:nucleus"/>
    <property type="evidence" value="ECO:0007669"/>
    <property type="project" value="TreeGrafter"/>
</dbReference>
<dbReference type="Gene3D" id="1.10.3210.10">
    <property type="entry name" value="Hypothetical protein af1432"/>
    <property type="match status" value="1"/>
</dbReference>
<dbReference type="WBParaSite" id="L893_g4187.t1">
    <property type="protein sequence ID" value="L893_g4187.t1"/>
    <property type="gene ID" value="L893_g4187"/>
</dbReference>
<dbReference type="Proteomes" id="UP000095287">
    <property type="component" value="Unplaced"/>
</dbReference>
<dbReference type="InterPro" id="IPR003607">
    <property type="entry name" value="HD/PDEase_dom"/>
</dbReference>
<evidence type="ECO:0000259" key="3">
    <source>
        <dbReference type="SMART" id="SM00471"/>
    </source>
</evidence>
<comment type="similarity">
    <text evidence="1">Belongs to the SAMHD1 family.</text>
</comment>
<dbReference type="CDD" id="cd00077">
    <property type="entry name" value="HDc"/>
    <property type="match status" value="1"/>
</dbReference>
<evidence type="ECO:0000313" key="5">
    <source>
        <dbReference type="WBParaSite" id="L893_g4187.t1"/>
    </source>
</evidence>
<evidence type="ECO:0000313" key="4">
    <source>
        <dbReference type="Proteomes" id="UP000095287"/>
    </source>
</evidence>
<dbReference type="GO" id="GO:0006203">
    <property type="term" value="P:dGTP catabolic process"/>
    <property type="evidence" value="ECO:0007669"/>
    <property type="project" value="TreeGrafter"/>
</dbReference>
<dbReference type="AlphaFoldDB" id="A0A1I8ABY3"/>
<sequence length="661" mass="76165">MSIVAVLRQMNQKNFRLKNKKWMSQGRNMVRVKHRNVKNGFVEKKQSTPPTPPKVVSKKLFLPFPSQSYRHVNDNVHNQLYLYYPVDKIVDTPEFQRLRRLKQTGLAHLVYPNTEHSRFTHSLGVYCLALDFIRKLAENQPDLEITSRDKLCVAIAGLCHDLGHGPFSHTYETILSPDAKWHHEIGSTDIFRRIMEKPHVKEVFDKYLDYDVDIDFICEMINPPKEFMKDGKWVLKGRPIEKSYLYGFVSNVHDSFDVDKYDYLLRDSKSAAPISLSDCSITRIRDNMRVGFDMRLGFKRLMYATKVRDELMNVATTRMKLHDSCYQHQKVRACEYMLKEALNCVNHLLKFYGDDGRSYSLKDAYKNLGAFLRTDDSIVSMIRCINPEHPDSKQAMRIMEDIECRRIPPLIGETDIPSDAKLEQFQDYLLKKLEAVVSEEELDQFFVLEKSLHCGLGLNTHPLSKILLYNHKTLAISQLEPIENDLNWQRIWLGASPGVKKMMVFTKYDASSKLKDALYDAIKAYSEEHQSTSPSKRTPTKVLVEQKESSVRRNLMQEEEEEEASASGHPHRDRSPIAPRQNGNGGEELATPRAQRTRRNAPIPKRFQEDGPQALSQKTQRSTIAAGLRVRQKTRARNIPKSNGRASRKKQSASSADSESS</sequence>
<dbReference type="InterPro" id="IPR050135">
    <property type="entry name" value="dGTPase-like"/>
</dbReference>
<dbReference type="InterPro" id="IPR006674">
    <property type="entry name" value="HD_domain"/>
</dbReference>
<dbReference type="PANTHER" id="PTHR11373:SF4">
    <property type="entry name" value="DEOXYNUCLEOSIDE TRIPHOSPHATE TRIPHOSPHOHYDROLASE SAMHD1"/>
    <property type="match status" value="1"/>
</dbReference>
<dbReference type="SMART" id="SM00471">
    <property type="entry name" value="HDc"/>
    <property type="match status" value="1"/>
</dbReference>
<feature type="domain" description="HD/PDEase" evidence="3">
    <location>
        <begin position="114"/>
        <end position="273"/>
    </location>
</feature>
<proteinExistence type="inferred from homology"/>
<feature type="region of interest" description="Disordered" evidence="2">
    <location>
        <begin position="526"/>
        <end position="661"/>
    </location>
</feature>
<name>A0A1I8ABY3_9BILA</name>
<feature type="compositionally biased region" description="Low complexity" evidence="2">
    <location>
        <begin position="652"/>
        <end position="661"/>
    </location>
</feature>
<reference evidence="5" key="1">
    <citation type="submission" date="2016-11" db="UniProtKB">
        <authorList>
            <consortium name="WormBaseParasite"/>
        </authorList>
    </citation>
    <scope>IDENTIFICATION</scope>
</reference>
<dbReference type="PANTHER" id="PTHR11373">
    <property type="entry name" value="DEOXYNUCLEOSIDE TRIPHOSPHATE TRIPHOSPHOHYDROLASE"/>
    <property type="match status" value="1"/>
</dbReference>
<organism evidence="4 5">
    <name type="scientific">Steinernema glaseri</name>
    <dbReference type="NCBI Taxonomy" id="37863"/>
    <lineage>
        <taxon>Eukaryota</taxon>
        <taxon>Metazoa</taxon>
        <taxon>Ecdysozoa</taxon>
        <taxon>Nematoda</taxon>
        <taxon>Chromadorea</taxon>
        <taxon>Rhabditida</taxon>
        <taxon>Tylenchina</taxon>
        <taxon>Panagrolaimomorpha</taxon>
        <taxon>Strongyloidoidea</taxon>
        <taxon>Steinernematidae</taxon>
        <taxon>Steinernema</taxon>
    </lineage>
</organism>
<dbReference type="GO" id="GO:0008832">
    <property type="term" value="F:dGTPase activity"/>
    <property type="evidence" value="ECO:0007669"/>
    <property type="project" value="TreeGrafter"/>
</dbReference>
<evidence type="ECO:0000256" key="1">
    <source>
        <dbReference type="ARBA" id="ARBA00005776"/>
    </source>
</evidence>
<keyword evidence="4" id="KW-1185">Reference proteome</keyword>
<evidence type="ECO:0000256" key="2">
    <source>
        <dbReference type="SAM" id="MobiDB-lite"/>
    </source>
</evidence>
<dbReference type="Pfam" id="PF01966">
    <property type="entry name" value="HD"/>
    <property type="match status" value="1"/>
</dbReference>
<accession>A0A1I8ABY3</accession>
<feature type="compositionally biased region" description="Polar residues" evidence="2">
    <location>
        <begin position="614"/>
        <end position="623"/>
    </location>
</feature>
<dbReference type="SUPFAM" id="SSF109604">
    <property type="entry name" value="HD-domain/PDEase-like"/>
    <property type="match status" value="1"/>
</dbReference>
<protein>
    <submittedName>
        <fullName evidence="5">HD domain-containing protein</fullName>
    </submittedName>
</protein>